<dbReference type="InterPro" id="IPR002125">
    <property type="entry name" value="CMP_dCMP_dom"/>
</dbReference>
<reference evidence="5" key="1">
    <citation type="submission" date="2024-06" db="EMBL/GenBank/DDBJ databases">
        <authorList>
            <person name="Liu X."/>
            <person name="Lenzi L."/>
            <person name="Haldenby T S."/>
            <person name="Uol C."/>
        </authorList>
    </citation>
    <scope>NUCLEOTIDE SEQUENCE</scope>
</reference>
<dbReference type="SUPFAM" id="SSF53927">
    <property type="entry name" value="Cytidine deaminase-like"/>
    <property type="match status" value="1"/>
</dbReference>
<keyword evidence="3" id="KW-0862">Zinc</keyword>
<dbReference type="PANTHER" id="PTHR11079:SF149">
    <property type="entry name" value="TRNA-SPECIFIC ADENOSINE DEAMINASE 2"/>
    <property type="match status" value="1"/>
</dbReference>
<evidence type="ECO:0000259" key="4">
    <source>
        <dbReference type="PROSITE" id="PS51747"/>
    </source>
</evidence>
<dbReference type="GO" id="GO:0002100">
    <property type="term" value="P:tRNA wobble adenosine to inosine editing"/>
    <property type="evidence" value="ECO:0007669"/>
    <property type="project" value="InterPro"/>
</dbReference>
<dbReference type="AlphaFoldDB" id="A0AAV2TBP5"/>
<proteinExistence type="predicted"/>
<protein>
    <recommendedName>
        <fullName evidence="4">CMP/dCMP-type deaminase domain-containing protein</fullName>
    </recommendedName>
</protein>
<evidence type="ECO:0000313" key="6">
    <source>
        <dbReference type="Proteomes" id="UP001497525"/>
    </source>
</evidence>
<name>A0AAV2TBP5_CALDB</name>
<gene>
    <name evidence="5" type="ORF">CDAUBV1_LOCUS6942</name>
</gene>
<accession>A0AAV2TBP5</accession>
<dbReference type="GO" id="GO:0052717">
    <property type="term" value="F:tRNA-specific adenosine-34 deaminase activity"/>
    <property type="evidence" value="ECO:0007669"/>
    <property type="project" value="UniProtKB-EC"/>
</dbReference>
<dbReference type="InterPro" id="IPR016193">
    <property type="entry name" value="Cytidine_deaminase-like"/>
</dbReference>
<dbReference type="InterPro" id="IPR016192">
    <property type="entry name" value="APOBEC/CMP_deaminase_Zn-bd"/>
</dbReference>
<dbReference type="Proteomes" id="UP001497525">
    <property type="component" value="Unassembled WGS sequence"/>
</dbReference>
<dbReference type="GO" id="GO:0005737">
    <property type="term" value="C:cytoplasm"/>
    <property type="evidence" value="ECO:0007669"/>
    <property type="project" value="TreeGrafter"/>
</dbReference>
<dbReference type="PROSITE" id="PS00903">
    <property type="entry name" value="CYT_DCMP_DEAMINASES_1"/>
    <property type="match status" value="1"/>
</dbReference>
<sequence>MEVAFELASEALASGEVPVGCVFVYNDQVIASGRNEVNAHRNAVEHAEIVAIRRLEQWSVANQVSLADILKESVLYVTVEPCVMCAAALRFCLPAQPKRIIYGAQNERFGGCGSVFAIHESPAFPEPPLSCTSGVEEGRAISLLQQFYTQENPNAPEELRKIKNSAPT</sequence>
<evidence type="ECO:0000256" key="3">
    <source>
        <dbReference type="ARBA" id="ARBA00022833"/>
    </source>
</evidence>
<dbReference type="GO" id="GO:0008270">
    <property type="term" value="F:zinc ion binding"/>
    <property type="evidence" value="ECO:0007669"/>
    <property type="project" value="InterPro"/>
</dbReference>
<dbReference type="CDD" id="cd01285">
    <property type="entry name" value="nucleoside_deaminase"/>
    <property type="match status" value="1"/>
</dbReference>
<feature type="domain" description="CMP/dCMP-type deaminase" evidence="4">
    <location>
        <begin position="1"/>
        <end position="114"/>
    </location>
</feature>
<dbReference type="PANTHER" id="PTHR11079">
    <property type="entry name" value="CYTOSINE DEAMINASE FAMILY MEMBER"/>
    <property type="match status" value="1"/>
</dbReference>
<evidence type="ECO:0000256" key="2">
    <source>
        <dbReference type="ARBA" id="ARBA00022801"/>
    </source>
</evidence>
<dbReference type="EMBL" id="CAXLJL010000157">
    <property type="protein sequence ID" value="CAL5133682.1"/>
    <property type="molecule type" value="Genomic_DNA"/>
</dbReference>
<dbReference type="GO" id="GO:0005634">
    <property type="term" value="C:nucleus"/>
    <property type="evidence" value="ECO:0007669"/>
    <property type="project" value="TreeGrafter"/>
</dbReference>
<keyword evidence="2" id="KW-0378">Hydrolase</keyword>
<dbReference type="Gene3D" id="3.40.140.10">
    <property type="entry name" value="Cytidine Deaminase, domain 2"/>
    <property type="match status" value="1"/>
</dbReference>
<evidence type="ECO:0000313" key="5">
    <source>
        <dbReference type="EMBL" id="CAL5133682.1"/>
    </source>
</evidence>
<dbReference type="Pfam" id="PF00383">
    <property type="entry name" value="dCMP_cyt_deam_1"/>
    <property type="match status" value="1"/>
</dbReference>
<organism evidence="5 6">
    <name type="scientific">Calicophoron daubneyi</name>
    <name type="common">Rumen fluke</name>
    <name type="synonym">Paramphistomum daubneyi</name>
    <dbReference type="NCBI Taxonomy" id="300641"/>
    <lineage>
        <taxon>Eukaryota</taxon>
        <taxon>Metazoa</taxon>
        <taxon>Spiralia</taxon>
        <taxon>Lophotrochozoa</taxon>
        <taxon>Platyhelminthes</taxon>
        <taxon>Trematoda</taxon>
        <taxon>Digenea</taxon>
        <taxon>Plagiorchiida</taxon>
        <taxon>Pronocephalata</taxon>
        <taxon>Paramphistomoidea</taxon>
        <taxon>Paramphistomidae</taxon>
        <taxon>Calicophoron</taxon>
    </lineage>
</organism>
<comment type="caution">
    <text evidence="5">The sequence shown here is derived from an EMBL/GenBank/DDBJ whole genome shotgun (WGS) entry which is preliminary data.</text>
</comment>
<dbReference type="PROSITE" id="PS51747">
    <property type="entry name" value="CYT_DCMP_DEAMINASES_2"/>
    <property type="match status" value="1"/>
</dbReference>
<keyword evidence="1" id="KW-0479">Metal-binding</keyword>
<evidence type="ECO:0000256" key="1">
    <source>
        <dbReference type="ARBA" id="ARBA00022723"/>
    </source>
</evidence>